<accession>A0A2N7VCG1</accession>
<feature type="domain" description="Anti-sigma K factor RskA C-terminal" evidence="2">
    <location>
        <begin position="122"/>
        <end position="271"/>
    </location>
</feature>
<name>A0A2N7VCG1_9BURK</name>
<dbReference type="InterPro" id="IPR051474">
    <property type="entry name" value="Anti-sigma-K/W_factor"/>
</dbReference>
<evidence type="ECO:0000313" key="3">
    <source>
        <dbReference type="EMBL" id="PMS14836.1"/>
    </source>
</evidence>
<dbReference type="PANTHER" id="PTHR37461">
    <property type="entry name" value="ANTI-SIGMA-K FACTOR RSKA"/>
    <property type="match status" value="1"/>
</dbReference>
<gene>
    <name evidence="3" type="ORF">C0Z18_29890</name>
</gene>
<dbReference type="EMBL" id="PNYA01000039">
    <property type="protein sequence ID" value="PMS14836.1"/>
    <property type="molecule type" value="Genomic_DNA"/>
</dbReference>
<dbReference type="GO" id="GO:0005886">
    <property type="term" value="C:plasma membrane"/>
    <property type="evidence" value="ECO:0007669"/>
    <property type="project" value="InterPro"/>
</dbReference>
<feature type="region of interest" description="Disordered" evidence="1">
    <location>
        <begin position="140"/>
        <end position="161"/>
    </location>
</feature>
<organism evidence="3 4">
    <name type="scientific">Trinickia dabaoshanensis</name>
    <dbReference type="NCBI Taxonomy" id="564714"/>
    <lineage>
        <taxon>Bacteria</taxon>
        <taxon>Pseudomonadati</taxon>
        <taxon>Pseudomonadota</taxon>
        <taxon>Betaproteobacteria</taxon>
        <taxon>Burkholderiales</taxon>
        <taxon>Burkholderiaceae</taxon>
        <taxon>Trinickia</taxon>
    </lineage>
</organism>
<keyword evidence="4" id="KW-1185">Reference proteome</keyword>
<dbReference type="AlphaFoldDB" id="A0A2N7VCG1"/>
<evidence type="ECO:0000259" key="2">
    <source>
        <dbReference type="Pfam" id="PF10099"/>
    </source>
</evidence>
<dbReference type="Proteomes" id="UP000235616">
    <property type="component" value="Unassembled WGS sequence"/>
</dbReference>
<dbReference type="Pfam" id="PF10099">
    <property type="entry name" value="RskA_C"/>
    <property type="match status" value="1"/>
</dbReference>
<dbReference type="GO" id="GO:0016989">
    <property type="term" value="F:sigma factor antagonist activity"/>
    <property type="evidence" value="ECO:0007669"/>
    <property type="project" value="TreeGrafter"/>
</dbReference>
<sequence length="281" mass="29490">MDLHRHPELIDRLAAEYALGVLRGGARKRFEALAREDRRIGAAAESWQARIAAMTELAPSVAPPASAWEGVERRLGLSAAGVAAPAAAWAAGAQTARGRARSRWFESLAFWRGWSIGATGLALASAVALAVTLRPFAPQGAPAEQTAQTEQTTQTAPTTGRSAAKIERVAYVAALVPPDQPKSATMAFVMWDDKNAMASVHRMTGGNAPPPGKSEQLWGVMRDGRMVSLGMLPAGEVVAMKVHGMNAYVKLAVSVEPMGGSRRTDGPTGPVVCEGALMATA</sequence>
<dbReference type="PANTHER" id="PTHR37461:SF1">
    <property type="entry name" value="ANTI-SIGMA-K FACTOR RSKA"/>
    <property type="match status" value="1"/>
</dbReference>
<dbReference type="OrthoDB" id="8617430at2"/>
<feature type="compositionally biased region" description="Low complexity" evidence="1">
    <location>
        <begin position="140"/>
        <end position="160"/>
    </location>
</feature>
<proteinExistence type="predicted"/>
<comment type="caution">
    <text evidence="3">The sequence shown here is derived from an EMBL/GenBank/DDBJ whole genome shotgun (WGS) entry which is preliminary data.</text>
</comment>
<dbReference type="InterPro" id="IPR018764">
    <property type="entry name" value="RskA_C"/>
</dbReference>
<evidence type="ECO:0000256" key="1">
    <source>
        <dbReference type="SAM" id="MobiDB-lite"/>
    </source>
</evidence>
<evidence type="ECO:0000313" key="4">
    <source>
        <dbReference type="Proteomes" id="UP000235616"/>
    </source>
</evidence>
<reference evidence="3 4" key="1">
    <citation type="submission" date="2018-01" db="EMBL/GenBank/DDBJ databases">
        <title>Whole genome analyses suggest that Burkholderia sensu lato contains two further novel genera in the rhizoxinica-symbiotica group Mycetohabitans gen. nov., and Trinickia gen. nov.: implications for the evolution of diazotrophy and nodulation in the Burkholderiaceae.</title>
        <authorList>
            <person name="Estrada-de los Santos P."/>
            <person name="Palmer M."/>
            <person name="Chavez-Ramirez B."/>
            <person name="Beukes C."/>
            <person name="Steenkamp E.T."/>
            <person name="Hirsch A.M."/>
            <person name="Manyaka P."/>
            <person name="Maluk M."/>
            <person name="Lafos M."/>
            <person name="Crook M."/>
            <person name="Gross E."/>
            <person name="Simon M.F."/>
            <person name="Bueno dos Reis Junior F."/>
            <person name="Poole P.S."/>
            <person name="Venter S.N."/>
            <person name="James E.K."/>
        </authorList>
    </citation>
    <scope>NUCLEOTIDE SEQUENCE [LARGE SCALE GENOMIC DNA]</scope>
    <source>
        <strain evidence="3 4">GIMN1.004</strain>
    </source>
</reference>
<dbReference type="GO" id="GO:0006417">
    <property type="term" value="P:regulation of translation"/>
    <property type="evidence" value="ECO:0007669"/>
    <property type="project" value="TreeGrafter"/>
</dbReference>
<dbReference type="RefSeq" id="WP_102649061.1">
    <property type="nucleotide sequence ID" value="NZ_PNYA01000039.1"/>
</dbReference>
<protein>
    <recommendedName>
        <fullName evidence="2">Anti-sigma K factor RskA C-terminal domain-containing protein</fullName>
    </recommendedName>
</protein>